<dbReference type="SMART" id="SM00225">
    <property type="entry name" value="BTB"/>
    <property type="match status" value="1"/>
</dbReference>
<dbReference type="Gene3D" id="3.30.710.10">
    <property type="entry name" value="Potassium Channel Kv1.1, Chain A"/>
    <property type="match status" value="1"/>
</dbReference>
<dbReference type="AlphaFoldDB" id="A0AAE9DXU7"/>
<gene>
    <name evidence="2" type="ORF">L3Y34_015977</name>
</gene>
<dbReference type="PROSITE" id="PS50097">
    <property type="entry name" value="BTB"/>
    <property type="match status" value="1"/>
</dbReference>
<dbReference type="Proteomes" id="UP000827892">
    <property type="component" value="Chromosome I"/>
</dbReference>
<evidence type="ECO:0000313" key="2">
    <source>
        <dbReference type="EMBL" id="ULU13155.1"/>
    </source>
</evidence>
<dbReference type="InterPro" id="IPR000210">
    <property type="entry name" value="BTB/POZ_dom"/>
</dbReference>
<evidence type="ECO:0000259" key="1">
    <source>
        <dbReference type="PROSITE" id="PS50097"/>
    </source>
</evidence>
<dbReference type="InterPro" id="IPR011333">
    <property type="entry name" value="SKP1/BTB/POZ_sf"/>
</dbReference>
<accession>A0AAE9DXU7</accession>
<dbReference type="EMBL" id="CP090891">
    <property type="protein sequence ID" value="ULU13155.1"/>
    <property type="molecule type" value="Genomic_DNA"/>
</dbReference>
<evidence type="ECO:0000313" key="3">
    <source>
        <dbReference type="Proteomes" id="UP000827892"/>
    </source>
</evidence>
<name>A0AAE9DXU7_CAEBR</name>
<dbReference type="PANTHER" id="PTHR22744:SF17">
    <property type="entry name" value="BTB DOMAIN-CONTAINING PROTEIN"/>
    <property type="match status" value="1"/>
</dbReference>
<dbReference type="SUPFAM" id="SSF54695">
    <property type="entry name" value="POZ domain"/>
    <property type="match status" value="1"/>
</dbReference>
<organism evidence="2 3">
    <name type="scientific">Caenorhabditis briggsae</name>
    <dbReference type="NCBI Taxonomy" id="6238"/>
    <lineage>
        <taxon>Eukaryota</taxon>
        <taxon>Metazoa</taxon>
        <taxon>Ecdysozoa</taxon>
        <taxon>Nematoda</taxon>
        <taxon>Chromadorea</taxon>
        <taxon>Rhabditida</taxon>
        <taxon>Rhabditina</taxon>
        <taxon>Rhabditomorpha</taxon>
        <taxon>Rhabditoidea</taxon>
        <taxon>Rhabditidae</taxon>
        <taxon>Peloderinae</taxon>
        <taxon>Caenorhabditis</taxon>
    </lineage>
</organism>
<feature type="domain" description="BTB" evidence="1">
    <location>
        <begin position="78"/>
        <end position="132"/>
    </location>
</feature>
<dbReference type="PANTHER" id="PTHR22744">
    <property type="entry name" value="HELIX LOOP HELIX PROTEIN 21-RELATED"/>
    <property type="match status" value="1"/>
</dbReference>
<sequence>MGRARRKSDWLERNFDDLSIEQRTIHLDGPYEFDIESIFSGTSITVRKELETNMDQCYSTDGQFWFKHSFELEPIYEKKVFLVVEGRNIEIDKNILSKNSTYFADLLNSDRTEFPIENVICSEMKQILRILDSEPQVPNVFRFPAILQLAENFKIPSVRLFIEFYLMLYDEMPLKEKIEMADKFGMNNLWNNFAML</sequence>
<proteinExistence type="predicted"/>
<protein>
    <recommendedName>
        <fullName evidence="1">BTB domain-containing protein</fullName>
    </recommendedName>
</protein>
<dbReference type="Pfam" id="PF00651">
    <property type="entry name" value="BTB"/>
    <property type="match status" value="1"/>
</dbReference>
<reference evidence="2 3" key="1">
    <citation type="submission" date="2022-05" db="EMBL/GenBank/DDBJ databases">
        <title>Chromosome-level reference genomes for two strains of Caenorhabditis briggsae: an improved platform for comparative genomics.</title>
        <authorList>
            <person name="Stevens L."/>
            <person name="Andersen E.C."/>
        </authorList>
    </citation>
    <scope>NUCLEOTIDE SEQUENCE [LARGE SCALE GENOMIC DNA]</scope>
    <source>
        <strain evidence="2">QX1410_ONT</strain>
        <tissue evidence="2">Whole-organism</tissue>
    </source>
</reference>